<accession>A0A811L5L0</accession>
<reference evidence="1" key="1">
    <citation type="submission" date="2020-09" db="EMBL/GenBank/DDBJ databases">
        <authorList>
            <person name="Kikuchi T."/>
        </authorList>
    </citation>
    <scope>NUCLEOTIDE SEQUENCE</scope>
    <source>
        <strain evidence="1">SH1</strain>
    </source>
</reference>
<proteinExistence type="predicted"/>
<dbReference type="Proteomes" id="UP000783686">
    <property type="component" value="Unassembled WGS sequence"/>
</dbReference>
<evidence type="ECO:0000313" key="1">
    <source>
        <dbReference type="EMBL" id="CAD5223552.1"/>
    </source>
</evidence>
<dbReference type="EMBL" id="CAJFCW020000005">
    <property type="protein sequence ID" value="CAG9118192.1"/>
    <property type="molecule type" value="Genomic_DNA"/>
</dbReference>
<organism evidence="1 2">
    <name type="scientific">Bursaphelenchus okinawaensis</name>
    <dbReference type="NCBI Taxonomy" id="465554"/>
    <lineage>
        <taxon>Eukaryota</taxon>
        <taxon>Metazoa</taxon>
        <taxon>Ecdysozoa</taxon>
        <taxon>Nematoda</taxon>
        <taxon>Chromadorea</taxon>
        <taxon>Rhabditida</taxon>
        <taxon>Tylenchina</taxon>
        <taxon>Tylenchomorpha</taxon>
        <taxon>Aphelenchoidea</taxon>
        <taxon>Aphelenchoididae</taxon>
        <taxon>Bursaphelenchus</taxon>
    </lineage>
</organism>
<dbReference type="Proteomes" id="UP000614601">
    <property type="component" value="Unassembled WGS sequence"/>
</dbReference>
<name>A0A811L5L0_9BILA</name>
<dbReference type="EMBL" id="CAJFDH010000005">
    <property type="protein sequence ID" value="CAD5223552.1"/>
    <property type="molecule type" value="Genomic_DNA"/>
</dbReference>
<sequence>MTDVDLVTARESLTDAVLTARDPTDAGFISTTTEADELTAKDSSSRTEVTAACDKTSSCACTREPNRALRRDCLLYYMVFSNLLTGIEVRWARHGTYTSNEIYRLLLSSNRILKHLVNHAVSFCYFSEGWLTFSGSGIRFFTQRPGRFVILWALVDRLRNVVFDVYVLSTEQTPIQTYLIEMIYKAYRLKVQLRIPPERQSRVIQQVLADLKMDFYGVPILQTEGATSTVVMANQLWKGQDFHVSPLDLYIDYRPPYLTVSDGYLAELFDISFYRVYLNSINFLVLFNYLPLSPKVIGTLFYCSAKFLDLFEDSTFEIYRQILDEFRRVRVGSVELSAILFIDCIVYDRLKPLYKKVFKVIDKIKELNAEYDFLVFKGKLSIHLPVENNDREYEFIRDFRGFSERRDFQLSPDKWRFVGYSDDVNLQVVCYFEEEVVERLRDAVQMHE</sequence>
<gene>
    <name evidence="1" type="ORF">BOKJ2_LOCUS10322</name>
</gene>
<evidence type="ECO:0000313" key="2">
    <source>
        <dbReference type="Proteomes" id="UP000614601"/>
    </source>
</evidence>
<comment type="caution">
    <text evidence="1">The sequence shown here is derived from an EMBL/GenBank/DDBJ whole genome shotgun (WGS) entry which is preliminary data.</text>
</comment>
<dbReference type="AlphaFoldDB" id="A0A811L5L0"/>
<keyword evidence="2" id="KW-1185">Reference proteome</keyword>
<protein>
    <submittedName>
        <fullName evidence="1">Uncharacterized protein</fullName>
    </submittedName>
</protein>